<gene>
    <name evidence="1" type="ORF">GQ466_21585</name>
</gene>
<dbReference type="RefSeq" id="WP_161104830.1">
    <property type="nucleotide sequence ID" value="NZ_JBHLYI010000003.1"/>
</dbReference>
<dbReference type="OrthoDB" id="3286086at2"/>
<dbReference type="SUPFAM" id="SSF48239">
    <property type="entry name" value="Terpenoid cyclases/Protein prenyltransferases"/>
    <property type="match status" value="1"/>
</dbReference>
<organism evidence="1 2">
    <name type="scientific">Actinomadura rayongensis</name>
    <dbReference type="NCBI Taxonomy" id="1429076"/>
    <lineage>
        <taxon>Bacteria</taxon>
        <taxon>Bacillati</taxon>
        <taxon>Actinomycetota</taxon>
        <taxon>Actinomycetes</taxon>
        <taxon>Streptosporangiales</taxon>
        <taxon>Thermomonosporaceae</taxon>
        <taxon>Actinomadura</taxon>
    </lineage>
</organism>
<dbReference type="InterPro" id="IPR008930">
    <property type="entry name" value="Terpenoid_cyclase/PrenylTrfase"/>
</dbReference>
<sequence>MSIDLTAVARFMTAHARLLDRLRFDALTGDADPQAVLAALNGYRNPDGGYGRGLEPDLRAAESQPAAAFHAFEVLAELPGDLAAPDARALADWLATVTRDDGGLPFALPVADPTACAPFWVEADPDVSSLQITAIVATHAHRIPALAGHPWLDRATRYCLRAIDALGEQPHALVLSFAVRLLDRLGDANRIRKLAQFVPPDGLLPVVGGLPDETLRPLDFAPFPGRPARDLFAADVVDADLDRLAAGRQDDGGWVTDFASYSPAAALDWRGYTTVTAVGLLRANGRA</sequence>
<dbReference type="Proteomes" id="UP000431901">
    <property type="component" value="Unassembled WGS sequence"/>
</dbReference>
<comment type="caution">
    <text evidence="1">The sequence shown here is derived from an EMBL/GenBank/DDBJ whole genome shotgun (WGS) entry which is preliminary data.</text>
</comment>
<dbReference type="AlphaFoldDB" id="A0A6I4WEC5"/>
<evidence type="ECO:0000313" key="1">
    <source>
        <dbReference type="EMBL" id="MXQ66615.1"/>
    </source>
</evidence>
<evidence type="ECO:0000313" key="2">
    <source>
        <dbReference type="Proteomes" id="UP000431901"/>
    </source>
</evidence>
<keyword evidence="2" id="KW-1185">Reference proteome</keyword>
<reference evidence="1 2" key="1">
    <citation type="submission" date="2019-12" db="EMBL/GenBank/DDBJ databases">
        <title>Nocardia macrotermitis sp. nov. and Nocardia aurantia sp. nov., isolated from the gut of the fungus growing-termite Macrotermes natalensis.</title>
        <authorList>
            <person name="Christine B."/>
            <person name="Rene B."/>
        </authorList>
    </citation>
    <scope>NUCLEOTIDE SEQUENCE [LARGE SCALE GENOMIC DNA]</scope>
    <source>
        <strain evidence="1 2">DSM 102126</strain>
    </source>
</reference>
<protein>
    <recommendedName>
        <fullName evidence="3">Prenyltransferase</fullName>
    </recommendedName>
</protein>
<proteinExistence type="predicted"/>
<dbReference type="EMBL" id="WUTW01000005">
    <property type="protein sequence ID" value="MXQ66615.1"/>
    <property type="molecule type" value="Genomic_DNA"/>
</dbReference>
<evidence type="ECO:0008006" key="3">
    <source>
        <dbReference type="Google" id="ProtNLM"/>
    </source>
</evidence>
<name>A0A6I4WEC5_9ACTN</name>
<accession>A0A6I4WEC5</accession>